<dbReference type="Gene3D" id="3.30.565.10">
    <property type="entry name" value="Histidine kinase-like ATPase, C-terminal domain"/>
    <property type="match status" value="1"/>
</dbReference>
<evidence type="ECO:0000256" key="2">
    <source>
        <dbReference type="ARBA" id="ARBA00012438"/>
    </source>
</evidence>
<dbReference type="GO" id="GO:0000155">
    <property type="term" value="F:phosphorelay sensor kinase activity"/>
    <property type="evidence" value="ECO:0007669"/>
    <property type="project" value="InterPro"/>
</dbReference>
<evidence type="ECO:0000256" key="1">
    <source>
        <dbReference type="ARBA" id="ARBA00000085"/>
    </source>
</evidence>
<sequence length="438" mass="48629">MGPFETIGSVISVSFNKIERRVQSATMNTPHILIVDDDVALLQALPQTLQLRLKDVQVETSDTADKALELIQKYDYDAIISDIKMPGMDGLELLSKIQELRPDTPTLLITGHGEYDLAIRALRGGAYDYILKPIDRDAFVAALQRAIQAHQLRRQVKEQHLALAQHAKTLEWQVQKRTSELIAANEMKEKLMRIVAHELKIPLSGVLGLVQLLQRQVESGEDREVLLQGLKDIEQSVSRTDILIQDLLDTSLMESNMFVLRRQPFDLVAFCKQMLSTYTGGSGPLLTTEIVGGEPVLIDADRDRICQVLLNLLSNARKYSPKGSAITITIMQHGYNALITVQDEGIGIVPEEQGKIFDQFYRVPDVQVLNGERPGLGLGLFIARKVVERHGGKIEVESTEGKGSTFTVALPVFVDPDATTADASLLEVKTHATWTLVH</sequence>
<dbReference type="PROSITE" id="PS50110">
    <property type="entry name" value="RESPONSE_REGULATORY"/>
    <property type="match status" value="1"/>
</dbReference>
<dbReference type="SUPFAM" id="SSF55874">
    <property type="entry name" value="ATPase domain of HSP90 chaperone/DNA topoisomerase II/histidine kinase"/>
    <property type="match status" value="1"/>
</dbReference>
<evidence type="ECO:0000259" key="10">
    <source>
        <dbReference type="PROSITE" id="PS50109"/>
    </source>
</evidence>
<dbReference type="Gene3D" id="3.40.50.2300">
    <property type="match status" value="1"/>
</dbReference>
<dbReference type="FunFam" id="3.40.50.2300:FF:000018">
    <property type="entry name" value="DNA-binding transcriptional regulator NtrC"/>
    <property type="match status" value="1"/>
</dbReference>
<evidence type="ECO:0000256" key="9">
    <source>
        <dbReference type="PROSITE-ProRule" id="PRU00169"/>
    </source>
</evidence>
<dbReference type="InterPro" id="IPR005467">
    <property type="entry name" value="His_kinase_dom"/>
</dbReference>
<evidence type="ECO:0000256" key="6">
    <source>
        <dbReference type="ARBA" id="ARBA00023012"/>
    </source>
</evidence>
<dbReference type="PANTHER" id="PTHR43547:SF2">
    <property type="entry name" value="HYBRID SIGNAL TRANSDUCTION HISTIDINE KINASE C"/>
    <property type="match status" value="1"/>
</dbReference>
<dbReference type="Pfam" id="PF00072">
    <property type="entry name" value="Response_reg"/>
    <property type="match status" value="1"/>
</dbReference>
<evidence type="ECO:0000313" key="12">
    <source>
        <dbReference type="EMBL" id="BBH88995.1"/>
    </source>
</evidence>
<dbReference type="CDD" id="cd00075">
    <property type="entry name" value="HATPase"/>
    <property type="match status" value="1"/>
</dbReference>
<evidence type="ECO:0000256" key="7">
    <source>
        <dbReference type="ARBA" id="ARBA00023015"/>
    </source>
</evidence>
<dbReference type="Pfam" id="PF02518">
    <property type="entry name" value="HATPase_c"/>
    <property type="match status" value="1"/>
</dbReference>
<dbReference type="EMBL" id="AP019376">
    <property type="protein sequence ID" value="BBH88995.1"/>
    <property type="molecule type" value="Genomic_DNA"/>
</dbReference>
<evidence type="ECO:0000256" key="5">
    <source>
        <dbReference type="ARBA" id="ARBA00022777"/>
    </source>
</evidence>
<dbReference type="SMART" id="SM00448">
    <property type="entry name" value="REC"/>
    <property type="match status" value="1"/>
</dbReference>
<evidence type="ECO:0000256" key="8">
    <source>
        <dbReference type="ARBA" id="ARBA00023163"/>
    </source>
</evidence>
<name>A0A455SS56_9CHLR</name>
<dbReference type="AlphaFoldDB" id="A0A455SS56"/>
<dbReference type="FunFam" id="3.30.565.10:FF:000006">
    <property type="entry name" value="Sensor histidine kinase WalK"/>
    <property type="match status" value="1"/>
</dbReference>
<evidence type="ECO:0000256" key="3">
    <source>
        <dbReference type="ARBA" id="ARBA00022553"/>
    </source>
</evidence>
<gene>
    <name evidence="12" type="ORF">KTC_37460</name>
</gene>
<keyword evidence="3 9" id="KW-0597">Phosphoprotein</keyword>
<dbReference type="SMART" id="SM00388">
    <property type="entry name" value="HisKA"/>
    <property type="match status" value="1"/>
</dbReference>
<dbReference type="PANTHER" id="PTHR43547">
    <property type="entry name" value="TWO-COMPONENT HISTIDINE KINASE"/>
    <property type="match status" value="1"/>
</dbReference>
<feature type="domain" description="Response regulatory" evidence="11">
    <location>
        <begin position="31"/>
        <end position="147"/>
    </location>
</feature>
<accession>A0A455SS56</accession>
<dbReference type="PROSITE" id="PS50109">
    <property type="entry name" value="HIS_KIN"/>
    <property type="match status" value="1"/>
</dbReference>
<dbReference type="InterPro" id="IPR036097">
    <property type="entry name" value="HisK_dim/P_sf"/>
</dbReference>
<comment type="catalytic activity">
    <reaction evidence="1">
        <text>ATP + protein L-histidine = ADP + protein N-phospho-L-histidine.</text>
        <dbReference type="EC" id="2.7.13.3"/>
    </reaction>
</comment>
<dbReference type="Gene3D" id="1.10.287.130">
    <property type="match status" value="1"/>
</dbReference>
<protein>
    <recommendedName>
        <fullName evidence="2">histidine kinase</fullName>
        <ecNumber evidence="2">2.7.13.3</ecNumber>
    </recommendedName>
</protein>
<dbReference type="SUPFAM" id="SSF47384">
    <property type="entry name" value="Homodimeric domain of signal transducing histidine kinase"/>
    <property type="match status" value="1"/>
</dbReference>
<dbReference type="InterPro" id="IPR003661">
    <property type="entry name" value="HisK_dim/P_dom"/>
</dbReference>
<dbReference type="InterPro" id="IPR011006">
    <property type="entry name" value="CheY-like_superfamily"/>
</dbReference>
<evidence type="ECO:0000256" key="4">
    <source>
        <dbReference type="ARBA" id="ARBA00022679"/>
    </source>
</evidence>
<feature type="modified residue" description="4-aspartylphosphate" evidence="9">
    <location>
        <position position="82"/>
    </location>
</feature>
<dbReference type="Pfam" id="PF00512">
    <property type="entry name" value="HisKA"/>
    <property type="match status" value="1"/>
</dbReference>
<keyword evidence="8" id="KW-0804">Transcription</keyword>
<organism evidence="12">
    <name type="scientific">Thermosporothrix sp. COM3</name>
    <dbReference type="NCBI Taxonomy" id="2490863"/>
    <lineage>
        <taxon>Bacteria</taxon>
        <taxon>Bacillati</taxon>
        <taxon>Chloroflexota</taxon>
        <taxon>Ktedonobacteria</taxon>
        <taxon>Ktedonobacterales</taxon>
        <taxon>Thermosporotrichaceae</taxon>
        <taxon>Thermosporothrix</taxon>
    </lineage>
</organism>
<dbReference type="EC" id="2.7.13.3" evidence="2"/>
<dbReference type="SMART" id="SM00387">
    <property type="entry name" value="HATPase_c"/>
    <property type="match status" value="1"/>
</dbReference>
<dbReference type="CDD" id="cd00082">
    <property type="entry name" value="HisKA"/>
    <property type="match status" value="1"/>
</dbReference>
<dbReference type="InterPro" id="IPR004358">
    <property type="entry name" value="Sig_transdc_His_kin-like_C"/>
</dbReference>
<evidence type="ECO:0000259" key="11">
    <source>
        <dbReference type="PROSITE" id="PS50110"/>
    </source>
</evidence>
<reference evidence="12" key="1">
    <citation type="submission" date="2018-12" db="EMBL/GenBank/DDBJ databases">
        <title>Novel natural products biosynthetic potential of the class Ktedonobacteria.</title>
        <authorList>
            <person name="Zheng Y."/>
            <person name="Saitou A."/>
            <person name="Wang C.M."/>
            <person name="Toyoda A."/>
            <person name="Minakuchi Y."/>
            <person name="Sekiguchi Y."/>
            <person name="Ueda K."/>
            <person name="Takano H."/>
            <person name="Sakai Y."/>
            <person name="Yokota A."/>
            <person name="Yabe S."/>
        </authorList>
    </citation>
    <scope>NUCLEOTIDE SEQUENCE</scope>
    <source>
        <strain evidence="12">COM3</strain>
    </source>
</reference>
<dbReference type="InterPro" id="IPR036890">
    <property type="entry name" value="HATPase_C_sf"/>
</dbReference>
<keyword evidence="6" id="KW-0902">Two-component regulatory system</keyword>
<keyword evidence="4" id="KW-0808">Transferase</keyword>
<dbReference type="SUPFAM" id="SSF52172">
    <property type="entry name" value="CheY-like"/>
    <property type="match status" value="1"/>
</dbReference>
<keyword evidence="7" id="KW-0805">Transcription regulation</keyword>
<dbReference type="InterPro" id="IPR001789">
    <property type="entry name" value="Sig_transdc_resp-reg_receiver"/>
</dbReference>
<feature type="domain" description="Histidine kinase" evidence="10">
    <location>
        <begin position="194"/>
        <end position="414"/>
    </location>
</feature>
<keyword evidence="5 12" id="KW-0418">Kinase</keyword>
<dbReference type="PRINTS" id="PR00344">
    <property type="entry name" value="BCTRLSENSOR"/>
</dbReference>
<proteinExistence type="predicted"/>
<dbReference type="InterPro" id="IPR003594">
    <property type="entry name" value="HATPase_dom"/>
</dbReference>